<dbReference type="Proteomes" id="UP000320948">
    <property type="component" value="Unassembled WGS sequence"/>
</dbReference>
<reference evidence="2 3" key="1">
    <citation type="journal article" date="2017" name="Nat. Commun.">
        <title>In situ click chemistry generation of cyclooxygenase-2 inhibitors.</title>
        <authorList>
            <person name="Bhardwaj A."/>
            <person name="Kaur J."/>
            <person name="Wuest M."/>
            <person name="Wuest F."/>
        </authorList>
    </citation>
    <scope>NUCLEOTIDE SEQUENCE [LARGE SCALE GENOMIC DNA]</scope>
    <source>
        <strain evidence="2">S2_018_000_R2_106</strain>
    </source>
</reference>
<feature type="transmembrane region" description="Helical" evidence="1">
    <location>
        <begin position="113"/>
        <end position="133"/>
    </location>
</feature>
<proteinExistence type="predicted"/>
<comment type="caution">
    <text evidence="2">The sequence shown here is derived from an EMBL/GenBank/DDBJ whole genome shotgun (WGS) entry which is preliminary data.</text>
</comment>
<protein>
    <submittedName>
        <fullName evidence="2">Uncharacterized protein</fullName>
    </submittedName>
</protein>
<feature type="transmembrane region" description="Helical" evidence="1">
    <location>
        <begin position="52"/>
        <end position="73"/>
    </location>
</feature>
<dbReference type="EMBL" id="VAFM01000001">
    <property type="protein sequence ID" value="TKW61804.1"/>
    <property type="molecule type" value="Genomic_DNA"/>
</dbReference>
<evidence type="ECO:0000256" key="1">
    <source>
        <dbReference type="SAM" id="Phobius"/>
    </source>
</evidence>
<keyword evidence="1" id="KW-1133">Transmembrane helix</keyword>
<evidence type="ECO:0000313" key="3">
    <source>
        <dbReference type="Proteomes" id="UP000320948"/>
    </source>
</evidence>
<sequence>MKTKGLFNQLRTQVNATAKNMVKGFKKKHKLSGASPKVTQIFEKGAWYRGTFLLHSLVCLLALVFLMTAMLLLKEDSVKVVALMGDTVTIAGACALVLMQFLASLLAWGTWKLVWMLCGYLWTFAAPVGAFLMSYGDMVPHLWNALIGYLF</sequence>
<gene>
    <name evidence="2" type="ORF">DI628_04080</name>
</gene>
<dbReference type="AlphaFoldDB" id="A0A6N4RFF7"/>
<accession>A0A6N4RFF7</accession>
<organism evidence="2 3">
    <name type="scientific">Blastochloris viridis</name>
    <name type="common">Rhodopseudomonas viridis</name>
    <dbReference type="NCBI Taxonomy" id="1079"/>
    <lineage>
        <taxon>Bacteria</taxon>
        <taxon>Pseudomonadati</taxon>
        <taxon>Pseudomonadota</taxon>
        <taxon>Alphaproteobacteria</taxon>
        <taxon>Hyphomicrobiales</taxon>
        <taxon>Blastochloridaceae</taxon>
        <taxon>Blastochloris</taxon>
    </lineage>
</organism>
<keyword evidence="1" id="KW-0812">Transmembrane</keyword>
<keyword evidence="1" id="KW-0472">Membrane</keyword>
<name>A0A6N4RFF7_BLAVI</name>
<evidence type="ECO:0000313" key="2">
    <source>
        <dbReference type="EMBL" id="TKW61804.1"/>
    </source>
</evidence>
<feature type="transmembrane region" description="Helical" evidence="1">
    <location>
        <begin position="80"/>
        <end position="107"/>
    </location>
</feature>